<dbReference type="PROSITE" id="PS51718">
    <property type="entry name" value="G_DYNAMIN_2"/>
    <property type="match status" value="1"/>
</dbReference>
<dbReference type="PANTHER" id="PTHR11216">
    <property type="entry name" value="EH DOMAIN"/>
    <property type="match status" value="1"/>
</dbReference>
<keyword evidence="4" id="KW-0479">Metal-binding</keyword>
<dbReference type="GO" id="GO:0005886">
    <property type="term" value="C:plasma membrane"/>
    <property type="evidence" value="ECO:0007669"/>
    <property type="project" value="UniProtKB-SubCell"/>
</dbReference>
<evidence type="ECO:0000256" key="6">
    <source>
        <dbReference type="ARBA" id="ARBA00022753"/>
    </source>
</evidence>
<comment type="subcellular location">
    <subcellularLocation>
        <location evidence="1">Cell membrane</location>
        <topology evidence="1">Peripheral membrane protein</topology>
        <orientation evidence="1">Cytoplasmic side</orientation>
    </subcellularLocation>
    <subcellularLocation>
        <location evidence="2">Endosome membrane</location>
        <topology evidence="2">Peripheral membrane protein</topology>
    </subcellularLocation>
</comment>
<keyword evidence="10" id="KW-0378">Hydrolase</keyword>
<sequence length="431" mass="48898">MGAVTPPVTLSQYAPSARAAAAEAKADLVDQSHLRNMDKELIFEGLKRMYRKKILPLEESSKFPHFHSPSLNPADFEAKPMVLIVGQYSVGKTSFIRSLVGKDFPGQRVGPEPTTDRFTAIMYGEDEGVMPGHALAMQADQPFRSLQQFGNNFLSKFEGSVVNSPILRNITLVDSPGVLSGEKQRIGRDYDFSAVISWFAERADLIVVMFDAHKLDISDELKMVIDTLKPHHDKVRVLLNKADAIDTQQLMRVYGALMWSLGKVMQTPEVCRVYIGSFWDAPLANLENALLLEREKRDLIEELMGLPDNAVVRRINELVKRARSVKVHAYIIHYLRKQMPYLYKKEEKQAELIARLDQEFVACARRYSLPLGDFPNVGKFKRKLREIRDISKFSKLDKSLVAEMDKVFTHEIPRLMERAQRGGHSATPSPQ</sequence>
<dbReference type="Pfam" id="PF18150">
    <property type="entry name" value="DUF5600"/>
    <property type="match status" value="1"/>
</dbReference>
<keyword evidence="7" id="KW-0106">Calcium</keyword>
<dbReference type="InterPro" id="IPR022812">
    <property type="entry name" value="Dynamin"/>
</dbReference>
<accession>A0A835ZF39</accession>
<name>A0A835ZF39_9STRA</name>
<dbReference type="GO" id="GO:0046872">
    <property type="term" value="F:metal ion binding"/>
    <property type="evidence" value="ECO:0007669"/>
    <property type="project" value="UniProtKB-KW"/>
</dbReference>
<dbReference type="GO" id="GO:0010008">
    <property type="term" value="C:endosome membrane"/>
    <property type="evidence" value="ECO:0007669"/>
    <property type="project" value="UniProtKB-SubCell"/>
</dbReference>
<keyword evidence="8" id="KW-0472">Membrane</keyword>
<dbReference type="Gene3D" id="3.40.50.300">
    <property type="entry name" value="P-loop containing nucleotide triphosphate hydrolases"/>
    <property type="match status" value="1"/>
</dbReference>
<evidence type="ECO:0000313" key="11">
    <source>
        <dbReference type="Proteomes" id="UP000664859"/>
    </source>
</evidence>
<evidence type="ECO:0000256" key="8">
    <source>
        <dbReference type="ARBA" id="ARBA00023136"/>
    </source>
</evidence>
<evidence type="ECO:0000256" key="3">
    <source>
        <dbReference type="ARBA" id="ARBA00022475"/>
    </source>
</evidence>
<feature type="domain" description="Dynamin-type G" evidence="9">
    <location>
        <begin position="76"/>
        <end position="320"/>
    </location>
</feature>
<evidence type="ECO:0000256" key="5">
    <source>
        <dbReference type="ARBA" id="ARBA00022741"/>
    </source>
</evidence>
<reference evidence="10" key="1">
    <citation type="submission" date="2021-02" db="EMBL/GenBank/DDBJ databases">
        <title>First Annotated Genome of the Yellow-green Alga Tribonema minus.</title>
        <authorList>
            <person name="Mahan K.M."/>
        </authorList>
    </citation>
    <scope>NUCLEOTIDE SEQUENCE</scope>
    <source>
        <strain evidence="10">UTEX B ZZ1240</strain>
    </source>
</reference>
<comment type="caution">
    <text evidence="10">The sequence shown here is derived from an EMBL/GenBank/DDBJ whole genome shotgun (WGS) entry which is preliminary data.</text>
</comment>
<dbReference type="CDD" id="cd09913">
    <property type="entry name" value="EHD"/>
    <property type="match status" value="1"/>
</dbReference>
<dbReference type="InterPro" id="IPR027417">
    <property type="entry name" value="P-loop_NTPase"/>
</dbReference>
<dbReference type="GO" id="GO:0016787">
    <property type="term" value="F:hydrolase activity"/>
    <property type="evidence" value="ECO:0007669"/>
    <property type="project" value="UniProtKB-KW"/>
</dbReference>
<dbReference type="SUPFAM" id="SSF52540">
    <property type="entry name" value="P-loop containing nucleoside triphosphate hydrolases"/>
    <property type="match status" value="1"/>
</dbReference>
<proteinExistence type="predicted"/>
<dbReference type="Gene3D" id="1.10.268.20">
    <property type="match status" value="1"/>
</dbReference>
<dbReference type="InterPro" id="IPR045063">
    <property type="entry name" value="Dynamin_N"/>
</dbReference>
<dbReference type="OrthoDB" id="1716625at2759"/>
<evidence type="ECO:0000313" key="10">
    <source>
        <dbReference type="EMBL" id="KAG5189289.1"/>
    </source>
</evidence>
<dbReference type="PANTHER" id="PTHR11216:SF31">
    <property type="entry name" value="AT21416P"/>
    <property type="match status" value="1"/>
</dbReference>
<organism evidence="10 11">
    <name type="scientific">Tribonema minus</name>
    <dbReference type="NCBI Taxonomy" id="303371"/>
    <lineage>
        <taxon>Eukaryota</taxon>
        <taxon>Sar</taxon>
        <taxon>Stramenopiles</taxon>
        <taxon>Ochrophyta</taxon>
        <taxon>PX clade</taxon>
        <taxon>Xanthophyceae</taxon>
        <taxon>Tribonematales</taxon>
        <taxon>Tribonemataceae</taxon>
        <taxon>Tribonema</taxon>
    </lineage>
</organism>
<dbReference type="Pfam" id="PF00350">
    <property type="entry name" value="Dynamin_N"/>
    <property type="match status" value="1"/>
</dbReference>
<keyword evidence="3" id="KW-1003">Cell membrane</keyword>
<gene>
    <name evidence="10" type="ORF">JKP88DRAFT_206320</name>
</gene>
<dbReference type="PRINTS" id="PR00195">
    <property type="entry name" value="DYNAMIN"/>
</dbReference>
<evidence type="ECO:0000256" key="7">
    <source>
        <dbReference type="ARBA" id="ARBA00022837"/>
    </source>
</evidence>
<dbReference type="GO" id="GO:0016197">
    <property type="term" value="P:endosomal transport"/>
    <property type="evidence" value="ECO:0007669"/>
    <property type="project" value="TreeGrafter"/>
</dbReference>
<evidence type="ECO:0000259" key="9">
    <source>
        <dbReference type="PROSITE" id="PS51718"/>
    </source>
</evidence>
<dbReference type="FunFam" id="3.40.50.300:FF:000147">
    <property type="entry name" value="EH domain-containing protein 1"/>
    <property type="match status" value="1"/>
</dbReference>
<keyword evidence="5" id="KW-0547">Nucleotide-binding</keyword>
<protein>
    <submittedName>
        <fullName evidence="10">P-loop containing nucleoside triphosphate hydrolase protein</fullName>
    </submittedName>
</protein>
<dbReference type="EMBL" id="JAFCMP010000054">
    <property type="protein sequence ID" value="KAG5189289.1"/>
    <property type="molecule type" value="Genomic_DNA"/>
</dbReference>
<dbReference type="GO" id="GO:0006897">
    <property type="term" value="P:endocytosis"/>
    <property type="evidence" value="ECO:0007669"/>
    <property type="project" value="TreeGrafter"/>
</dbReference>
<evidence type="ECO:0000256" key="4">
    <source>
        <dbReference type="ARBA" id="ARBA00022723"/>
    </source>
</evidence>
<dbReference type="InterPro" id="IPR031692">
    <property type="entry name" value="EHD_N"/>
</dbReference>
<keyword evidence="6" id="KW-0967">Endosome</keyword>
<evidence type="ECO:0000256" key="2">
    <source>
        <dbReference type="ARBA" id="ARBA00004481"/>
    </source>
</evidence>
<dbReference type="Pfam" id="PF16880">
    <property type="entry name" value="EHD_N"/>
    <property type="match status" value="1"/>
</dbReference>
<dbReference type="Proteomes" id="UP000664859">
    <property type="component" value="Unassembled WGS sequence"/>
</dbReference>
<dbReference type="InterPro" id="IPR040990">
    <property type="entry name" value="DUF5600"/>
</dbReference>
<dbReference type="InterPro" id="IPR030381">
    <property type="entry name" value="G_DYNAMIN_dom"/>
</dbReference>
<dbReference type="GO" id="GO:0005525">
    <property type="term" value="F:GTP binding"/>
    <property type="evidence" value="ECO:0007669"/>
    <property type="project" value="InterPro"/>
</dbReference>
<dbReference type="AlphaFoldDB" id="A0A835ZF39"/>
<evidence type="ECO:0000256" key="1">
    <source>
        <dbReference type="ARBA" id="ARBA00004413"/>
    </source>
</evidence>
<keyword evidence="11" id="KW-1185">Reference proteome</keyword>